<name>A0A9N9DI01_9GLOM</name>
<protein>
    <submittedName>
        <fullName evidence="1">3305_t:CDS:1</fullName>
    </submittedName>
</protein>
<feature type="non-terminal residue" evidence="1">
    <location>
        <position position="134"/>
    </location>
</feature>
<proteinExistence type="predicted"/>
<dbReference type="AlphaFoldDB" id="A0A9N9DI01"/>
<comment type="caution">
    <text evidence="1">The sequence shown here is derived from an EMBL/GenBank/DDBJ whole genome shotgun (WGS) entry which is preliminary data.</text>
</comment>
<dbReference type="EMBL" id="CAJVPK010004478">
    <property type="protein sequence ID" value="CAG8636968.1"/>
    <property type="molecule type" value="Genomic_DNA"/>
</dbReference>
<organism evidence="1 2">
    <name type="scientific">Diversispora eburnea</name>
    <dbReference type="NCBI Taxonomy" id="1213867"/>
    <lineage>
        <taxon>Eukaryota</taxon>
        <taxon>Fungi</taxon>
        <taxon>Fungi incertae sedis</taxon>
        <taxon>Mucoromycota</taxon>
        <taxon>Glomeromycotina</taxon>
        <taxon>Glomeromycetes</taxon>
        <taxon>Diversisporales</taxon>
        <taxon>Diversisporaceae</taxon>
        <taxon>Diversispora</taxon>
    </lineage>
</organism>
<dbReference type="Proteomes" id="UP000789706">
    <property type="component" value="Unassembled WGS sequence"/>
</dbReference>
<reference evidence="1" key="1">
    <citation type="submission" date="2021-06" db="EMBL/GenBank/DDBJ databases">
        <authorList>
            <person name="Kallberg Y."/>
            <person name="Tangrot J."/>
            <person name="Rosling A."/>
        </authorList>
    </citation>
    <scope>NUCLEOTIDE SEQUENCE</scope>
    <source>
        <strain evidence="1">AZ414A</strain>
    </source>
</reference>
<accession>A0A9N9DI01</accession>
<dbReference type="OrthoDB" id="2401299at2759"/>
<gene>
    <name evidence="1" type="ORF">DEBURN_LOCUS11010</name>
</gene>
<evidence type="ECO:0000313" key="2">
    <source>
        <dbReference type="Proteomes" id="UP000789706"/>
    </source>
</evidence>
<sequence length="134" mass="15471">AEFKQNKVVDSPVTAFNKLFPESDDQLLNLLFSALREKITDPLTKNIWAESLEYIILPKFYLTHNSDQVTKLIGGHKDVPITVKHKNRWVIEIINIVIIDDGETDYLLCLGTPYIRKVKGFPDLDKYEFQMSVC</sequence>
<evidence type="ECO:0000313" key="1">
    <source>
        <dbReference type="EMBL" id="CAG8636968.1"/>
    </source>
</evidence>
<feature type="non-terminal residue" evidence="1">
    <location>
        <position position="1"/>
    </location>
</feature>
<keyword evidence="2" id="KW-1185">Reference proteome</keyword>